<organism evidence="6 7">
    <name type="scientific">Bombyx mori</name>
    <name type="common">Silk moth</name>
    <dbReference type="NCBI Taxonomy" id="7091"/>
    <lineage>
        <taxon>Eukaryota</taxon>
        <taxon>Metazoa</taxon>
        <taxon>Ecdysozoa</taxon>
        <taxon>Arthropoda</taxon>
        <taxon>Hexapoda</taxon>
        <taxon>Insecta</taxon>
        <taxon>Pterygota</taxon>
        <taxon>Neoptera</taxon>
        <taxon>Endopterygota</taxon>
        <taxon>Lepidoptera</taxon>
        <taxon>Glossata</taxon>
        <taxon>Ditrysia</taxon>
        <taxon>Bombycoidea</taxon>
        <taxon>Bombycidae</taxon>
        <taxon>Bombycinae</taxon>
        <taxon>Bombyx</taxon>
    </lineage>
</organism>
<evidence type="ECO:0000256" key="4">
    <source>
        <dbReference type="SAM" id="SignalP"/>
    </source>
</evidence>
<feature type="active site" description="Proton donor" evidence="2">
    <location>
        <position position="643"/>
    </location>
</feature>
<feature type="signal peptide" evidence="4">
    <location>
        <begin position="1"/>
        <end position="23"/>
    </location>
</feature>
<accession>A0A8R1WIU0</accession>
<evidence type="ECO:0000256" key="2">
    <source>
        <dbReference type="PIRSR" id="PIRSR000137-1"/>
    </source>
</evidence>
<feature type="binding site" evidence="3">
    <location>
        <begin position="152"/>
        <end position="153"/>
    </location>
    <ligand>
        <name>FAD</name>
        <dbReference type="ChEBI" id="CHEBI:57692"/>
    </ligand>
</feature>
<dbReference type="GeneID" id="101746860"/>
<dbReference type="Gene3D" id="3.30.560.10">
    <property type="entry name" value="Glucose Oxidase, domain 3"/>
    <property type="match status" value="1"/>
</dbReference>
<keyword evidence="3" id="KW-0285">Flavoprotein</keyword>
<dbReference type="EnsemblMetazoa" id="XM_004929457.4">
    <property type="protein sequence ID" value="XP_004929514.1"/>
    <property type="gene ID" value="LOC101746860"/>
</dbReference>
<evidence type="ECO:0000256" key="1">
    <source>
        <dbReference type="ARBA" id="ARBA00010790"/>
    </source>
</evidence>
<feature type="active site" description="Proton acceptor" evidence="2">
    <location>
        <position position="687"/>
    </location>
</feature>
<keyword evidence="3" id="KW-0274">FAD</keyword>
<sequence length="712" mass="79722">MGTMKFSVLWIFIAYQLIYVNNAYKIDLLDDLTSVTDDTENVLEEIESPSQNYRNGKILWTFPGNLTEPFKKNGVNPTSEGSKLTERQKRFLLWSYPQSPLVDMIMQTMANNNYSPKNSHDPFDFLRDSYPLPKGHTTPLEEYDYIIVGGGTSGSVLASRLTEDKPKATVLVIEAGKPEMLISDIPALARYLQLTDYAWPYTMEHQSGVCLGSDEQRCYWPRGKALGGSSVTDFMLYTRGRPQDWDRIAADGNYGWTHDEVLKYFMKSERSELRKYKNASYRGRDGELTVENVPFKTGLVEAFLQAGRNFGHPTVDYNNNSPDELGFGYVQTTTTKGHRLSTAKAFLHPHKRRKNLHILTEARAGKVIIEPLTKRAYAVEYFKNGAKYTVRCRREVILAAGPIASPQLLMLSGIGPQEHLQTLGIPVLANLQVGRSLYDHIAFPGVIFKLNTSNASLLEPKVATLPNLMQWLQFGDGLLTSPGMIEALGYIKTSVSKDPEQVPDVELISMGTSINVDGGGAFRKSWRISDKTYVKSFSSLNGMDTWSAIPMLLQPKSTGYLELRDTSPYSFPKLYGNYLKDRQDMDTLLEAIKYVIKLGESEPFKKYGTSLFLADYPSCSEHTPGSDPYWECAIRTMVISLHHQVGTCKMGPPSDSYAVVDPELRVYGIEGLRVVDASIIPKPICAHSTVPTIMIAEKAADMIKQTWSNASV</sequence>
<dbReference type="Proteomes" id="UP000005204">
    <property type="component" value="Unassembled WGS sequence"/>
</dbReference>
<dbReference type="InterPro" id="IPR012132">
    <property type="entry name" value="GMC_OxRdtase"/>
</dbReference>
<dbReference type="InterPro" id="IPR000172">
    <property type="entry name" value="GMC_OxRdtase_N"/>
</dbReference>
<dbReference type="GO" id="GO:0050660">
    <property type="term" value="F:flavin adenine dinucleotide binding"/>
    <property type="evidence" value="ECO:0007669"/>
    <property type="project" value="InterPro"/>
</dbReference>
<dbReference type="PIRSF" id="PIRSF000137">
    <property type="entry name" value="Alcohol_oxidase"/>
    <property type="match status" value="1"/>
</dbReference>
<dbReference type="OrthoDB" id="269227at2759"/>
<evidence type="ECO:0000256" key="3">
    <source>
        <dbReference type="PIRSR" id="PIRSR000137-2"/>
    </source>
</evidence>
<reference evidence="6" key="2">
    <citation type="submission" date="2022-06" db="UniProtKB">
        <authorList>
            <consortium name="EnsemblMetazoa"/>
        </authorList>
    </citation>
    <scope>IDENTIFICATION</scope>
    <source>
        <strain evidence="6">p50T (Dazao)</strain>
    </source>
</reference>
<reference evidence="7" key="1">
    <citation type="journal article" date="2008" name="Insect Biochem. Mol. Biol.">
        <title>The genome of a lepidopteran model insect, the silkworm Bombyx mori.</title>
        <authorList>
            <consortium name="International Silkworm Genome Consortium"/>
        </authorList>
    </citation>
    <scope>NUCLEOTIDE SEQUENCE [LARGE SCALE GENOMIC DNA]</scope>
    <source>
        <strain evidence="7">p50T</strain>
    </source>
</reference>
<evidence type="ECO:0000313" key="7">
    <source>
        <dbReference type="Proteomes" id="UP000005204"/>
    </source>
</evidence>
<dbReference type="GO" id="GO:0016614">
    <property type="term" value="F:oxidoreductase activity, acting on CH-OH group of donors"/>
    <property type="evidence" value="ECO:0007669"/>
    <property type="project" value="InterPro"/>
</dbReference>
<dbReference type="SUPFAM" id="SSF54373">
    <property type="entry name" value="FAD-linked reductases, C-terminal domain"/>
    <property type="match status" value="1"/>
</dbReference>
<dbReference type="PROSITE" id="PS00624">
    <property type="entry name" value="GMC_OXRED_2"/>
    <property type="match status" value="1"/>
</dbReference>
<evidence type="ECO:0000313" key="6">
    <source>
        <dbReference type="EnsemblMetazoa" id="XP_004929514.1"/>
    </source>
</evidence>
<protein>
    <recommendedName>
        <fullName evidence="5">Glucose-methanol-choline oxidoreductase N-terminal domain-containing protein</fullName>
    </recommendedName>
</protein>
<proteinExistence type="inferred from homology"/>
<feature type="chain" id="PRO_5035844557" description="Glucose-methanol-choline oxidoreductase N-terminal domain-containing protein" evidence="4">
    <location>
        <begin position="24"/>
        <end position="712"/>
    </location>
</feature>
<dbReference type="RefSeq" id="XP_004929514.1">
    <property type="nucleotide sequence ID" value="XM_004929457.5"/>
</dbReference>
<name>A0A8R1WIU0_BOMMO</name>
<dbReference type="Gene3D" id="3.50.50.60">
    <property type="entry name" value="FAD/NAD(P)-binding domain"/>
    <property type="match status" value="1"/>
</dbReference>
<dbReference type="PANTHER" id="PTHR11552:SF208">
    <property type="entry name" value="RE36204P-RELATED"/>
    <property type="match status" value="1"/>
</dbReference>
<feature type="domain" description="Glucose-methanol-choline oxidoreductase N-terminal" evidence="5">
    <location>
        <begin position="401"/>
        <end position="415"/>
    </location>
</feature>
<evidence type="ECO:0000259" key="5">
    <source>
        <dbReference type="PROSITE" id="PS00624"/>
    </source>
</evidence>
<dbReference type="KEGG" id="bmor:101746860"/>
<keyword evidence="7" id="KW-1185">Reference proteome</keyword>
<dbReference type="PANTHER" id="PTHR11552">
    <property type="entry name" value="GLUCOSE-METHANOL-CHOLINE GMC OXIDOREDUCTASE"/>
    <property type="match status" value="1"/>
</dbReference>
<keyword evidence="4" id="KW-0732">Signal</keyword>
<dbReference type="AlphaFoldDB" id="A0A8R1WIU0"/>
<comment type="similarity">
    <text evidence="1">Belongs to the GMC oxidoreductase family.</text>
</comment>
<dbReference type="Pfam" id="PF00732">
    <property type="entry name" value="GMC_oxred_N"/>
    <property type="match status" value="1"/>
</dbReference>
<dbReference type="Pfam" id="PF05199">
    <property type="entry name" value="GMC_oxred_C"/>
    <property type="match status" value="1"/>
</dbReference>
<dbReference type="SUPFAM" id="SSF51905">
    <property type="entry name" value="FAD/NAD(P)-binding domain"/>
    <property type="match status" value="1"/>
</dbReference>
<dbReference type="InterPro" id="IPR036188">
    <property type="entry name" value="FAD/NAD-bd_sf"/>
</dbReference>
<dbReference type="InterPro" id="IPR007867">
    <property type="entry name" value="GMC_OxRtase_C"/>
</dbReference>
<comment type="cofactor">
    <cofactor evidence="3">
        <name>FAD</name>
        <dbReference type="ChEBI" id="CHEBI:57692"/>
    </cofactor>
</comment>